<comment type="subcellular location">
    <subcellularLocation>
        <location evidence="1">Cytoplasm</location>
        <location evidence="1">Cytoskeleton</location>
    </subcellularLocation>
</comment>
<dbReference type="PANTHER" id="PTHR16076">
    <property type="entry name" value="CYTOSKELETON ASSOCIATED PROTEIN 2-RELATED"/>
    <property type="match status" value="1"/>
</dbReference>
<comment type="similarity">
    <text evidence="2">Belongs to the CKAP2 family.</text>
</comment>
<keyword evidence="5" id="KW-0206">Cytoskeleton</keyword>
<feature type="region of interest" description="Disordered" evidence="6">
    <location>
        <begin position="182"/>
        <end position="207"/>
    </location>
</feature>
<keyword evidence="4" id="KW-0597">Phosphoprotein</keyword>
<evidence type="ECO:0000313" key="9">
    <source>
        <dbReference type="Proteomes" id="UP000018936"/>
    </source>
</evidence>
<accession>V8P8B3</accession>
<keyword evidence="9" id="KW-1185">Reference proteome</keyword>
<gene>
    <name evidence="8" type="primary">Ckap2</name>
    <name evidence="8" type="ORF">L345_03381</name>
</gene>
<evidence type="ECO:0000256" key="6">
    <source>
        <dbReference type="SAM" id="MobiDB-lite"/>
    </source>
</evidence>
<dbReference type="PANTHER" id="PTHR16076:SF8">
    <property type="entry name" value="CYTOSKELETON-ASSOCIATED PROTEIN 2"/>
    <property type="match status" value="1"/>
</dbReference>
<feature type="region of interest" description="Disordered" evidence="6">
    <location>
        <begin position="219"/>
        <end position="266"/>
    </location>
</feature>
<evidence type="ECO:0000256" key="1">
    <source>
        <dbReference type="ARBA" id="ARBA00004245"/>
    </source>
</evidence>
<evidence type="ECO:0000259" key="7">
    <source>
        <dbReference type="Pfam" id="PF15297"/>
    </source>
</evidence>
<organism evidence="8 9">
    <name type="scientific">Ophiophagus hannah</name>
    <name type="common">King cobra</name>
    <name type="synonym">Naja hannah</name>
    <dbReference type="NCBI Taxonomy" id="8665"/>
    <lineage>
        <taxon>Eukaryota</taxon>
        <taxon>Metazoa</taxon>
        <taxon>Chordata</taxon>
        <taxon>Craniata</taxon>
        <taxon>Vertebrata</taxon>
        <taxon>Euteleostomi</taxon>
        <taxon>Lepidosauria</taxon>
        <taxon>Squamata</taxon>
        <taxon>Bifurcata</taxon>
        <taxon>Unidentata</taxon>
        <taxon>Episquamata</taxon>
        <taxon>Toxicofera</taxon>
        <taxon>Serpentes</taxon>
        <taxon>Colubroidea</taxon>
        <taxon>Elapidae</taxon>
        <taxon>Elapinae</taxon>
        <taxon>Ophiophagus</taxon>
    </lineage>
</organism>
<dbReference type="Pfam" id="PF15297">
    <property type="entry name" value="CKAP2_C"/>
    <property type="match status" value="1"/>
</dbReference>
<evidence type="ECO:0000256" key="5">
    <source>
        <dbReference type="ARBA" id="ARBA00023212"/>
    </source>
</evidence>
<name>V8P8B3_OPHHA</name>
<dbReference type="GO" id="GO:0015630">
    <property type="term" value="C:microtubule cytoskeleton"/>
    <property type="evidence" value="ECO:0007669"/>
    <property type="project" value="TreeGrafter"/>
</dbReference>
<feature type="domain" description="Cytoskeleton-associated protein 2 C-terminal" evidence="7">
    <location>
        <begin position="254"/>
        <end position="399"/>
    </location>
</feature>
<dbReference type="EMBL" id="AZIM01000479">
    <property type="protein sequence ID" value="ETE70799.1"/>
    <property type="molecule type" value="Genomic_DNA"/>
</dbReference>
<dbReference type="GO" id="GO:0007026">
    <property type="term" value="P:negative regulation of microtubule depolymerization"/>
    <property type="evidence" value="ECO:0007669"/>
    <property type="project" value="TreeGrafter"/>
</dbReference>
<sequence length="420" mass="46306">MRKSRKLGKLNSVNNKMEDKENATVSTGIWNEGDSILENTFVSPKNLNTHVLKQIKTNCNSPNNTTVADAESAAVKSKVMSFTQTFLQKANIKKQIKAEVSNSVPCISDKRILGSYRGKIVSSKVNSFRKVPANEPSNSLPKSATTNNASIKDAKVTGNASVPKVLNSKSLQTSTVRVSVYHPKTILNHEKQSIGGGTENTEATQKNSFSNQKSLLKTVPINANHSVPRTKKLASSKTVSGSLKVPLSESHASESHATSKSIKKAPTSVDVRRLQLAEWQASKGIKKVHHTIPVNSQPKKTCQQTIKEPAESFWATIVEEDEQGLLSDKVSKTLAECVDLIEKGFVGERVYSILENLIVKVPEAKKFAKYWVCQMRLEQFRSTEKVITIYENAILAGAQFPQISNFALMNLILYDAFYLI</sequence>
<keyword evidence="3" id="KW-0963">Cytoplasm</keyword>
<evidence type="ECO:0000256" key="2">
    <source>
        <dbReference type="ARBA" id="ARBA00009468"/>
    </source>
</evidence>
<comment type="caution">
    <text evidence="8">The sequence shown here is derived from an EMBL/GenBank/DDBJ whole genome shotgun (WGS) entry which is preliminary data.</text>
</comment>
<dbReference type="InterPro" id="IPR026165">
    <property type="entry name" value="CKAP2_fam"/>
</dbReference>
<protein>
    <submittedName>
        <fullName evidence="8">Cytoskeleton-associated protein 2</fullName>
    </submittedName>
</protein>
<dbReference type="OrthoDB" id="9945093at2759"/>
<dbReference type="AlphaFoldDB" id="V8P8B3"/>
<dbReference type="Proteomes" id="UP000018936">
    <property type="component" value="Unassembled WGS sequence"/>
</dbReference>
<evidence type="ECO:0000256" key="4">
    <source>
        <dbReference type="ARBA" id="ARBA00022553"/>
    </source>
</evidence>
<dbReference type="InterPro" id="IPR029197">
    <property type="entry name" value="CKAP2_C"/>
</dbReference>
<reference evidence="8 9" key="1">
    <citation type="journal article" date="2013" name="Proc. Natl. Acad. Sci. U.S.A.">
        <title>The king cobra genome reveals dynamic gene evolution and adaptation in the snake venom system.</title>
        <authorList>
            <person name="Vonk F.J."/>
            <person name="Casewell N.R."/>
            <person name="Henkel C.V."/>
            <person name="Heimberg A.M."/>
            <person name="Jansen H.J."/>
            <person name="McCleary R.J."/>
            <person name="Kerkkamp H.M."/>
            <person name="Vos R.A."/>
            <person name="Guerreiro I."/>
            <person name="Calvete J.J."/>
            <person name="Wuster W."/>
            <person name="Woods A.E."/>
            <person name="Logan J.M."/>
            <person name="Harrison R.A."/>
            <person name="Castoe T.A."/>
            <person name="de Koning A.P."/>
            <person name="Pollock D.D."/>
            <person name="Yandell M."/>
            <person name="Calderon D."/>
            <person name="Renjifo C."/>
            <person name="Currier R.B."/>
            <person name="Salgado D."/>
            <person name="Pla D."/>
            <person name="Sanz L."/>
            <person name="Hyder A.S."/>
            <person name="Ribeiro J.M."/>
            <person name="Arntzen J.W."/>
            <person name="van den Thillart G.E."/>
            <person name="Boetzer M."/>
            <person name="Pirovano W."/>
            <person name="Dirks R.P."/>
            <person name="Spaink H.P."/>
            <person name="Duboule D."/>
            <person name="McGlinn E."/>
            <person name="Kini R.M."/>
            <person name="Richardson M.K."/>
        </authorList>
    </citation>
    <scope>NUCLEOTIDE SEQUENCE</scope>
    <source>
        <tissue evidence="8">Blood</tissue>
    </source>
</reference>
<proteinExistence type="inferred from homology"/>
<evidence type="ECO:0000313" key="8">
    <source>
        <dbReference type="EMBL" id="ETE70799.1"/>
    </source>
</evidence>
<feature type="non-terminal residue" evidence="8">
    <location>
        <position position="1"/>
    </location>
</feature>
<evidence type="ECO:0000256" key="3">
    <source>
        <dbReference type="ARBA" id="ARBA00022490"/>
    </source>
</evidence>